<dbReference type="PROSITE" id="PS00793">
    <property type="entry name" value="DHPS_2"/>
    <property type="match status" value="1"/>
</dbReference>
<dbReference type="Gene3D" id="3.20.20.20">
    <property type="entry name" value="Dihydropteroate synthase-like"/>
    <property type="match status" value="1"/>
</dbReference>
<dbReference type="InterPro" id="IPR045031">
    <property type="entry name" value="DHP_synth-like"/>
</dbReference>
<reference evidence="10 11" key="1">
    <citation type="submission" date="2020-04" db="EMBL/GenBank/DDBJ databases">
        <title>Rhodospirillaceae bacterium KN72 isolated from deep sea.</title>
        <authorList>
            <person name="Zhang D.-C."/>
        </authorList>
    </citation>
    <scope>NUCLEOTIDE SEQUENCE [LARGE SCALE GENOMIC DNA]</scope>
    <source>
        <strain evidence="10 11">KN72</strain>
    </source>
</reference>
<evidence type="ECO:0000256" key="5">
    <source>
        <dbReference type="ARBA" id="ARBA00022679"/>
    </source>
</evidence>
<dbReference type="GO" id="GO:0046872">
    <property type="term" value="F:metal ion binding"/>
    <property type="evidence" value="ECO:0007669"/>
    <property type="project" value="UniProtKB-KW"/>
</dbReference>
<evidence type="ECO:0000256" key="2">
    <source>
        <dbReference type="ARBA" id="ARBA00001946"/>
    </source>
</evidence>
<comment type="caution">
    <text evidence="10">The sequence shown here is derived from an EMBL/GenBank/DDBJ whole genome shotgun (WGS) entry which is preliminary data.</text>
</comment>
<evidence type="ECO:0000256" key="8">
    <source>
        <dbReference type="ARBA" id="ARBA00022909"/>
    </source>
</evidence>
<organism evidence="10 11">
    <name type="scientific">Pacificispira spongiicola</name>
    <dbReference type="NCBI Taxonomy" id="2729598"/>
    <lineage>
        <taxon>Bacteria</taxon>
        <taxon>Pseudomonadati</taxon>
        <taxon>Pseudomonadota</taxon>
        <taxon>Alphaproteobacteria</taxon>
        <taxon>Rhodospirillales</taxon>
        <taxon>Rhodospirillaceae</taxon>
        <taxon>Pacificispira</taxon>
    </lineage>
</organism>
<evidence type="ECO:0000313" key="11">
    <source>
        <dbReference type="Proteomes" id="UP000539372"/>
    </source>
</evidence>
<evidence type="ECO:0000256" key="4">
    <source>
        <dbReference type="ARBA" id="ARBA00012458"/>
    </source>
</evidence>
<dbReference type="GO" id="GO:0004156">
    <property type="term" value="F:dihydropteroate synthase activity"/>
    <property type="evidence" value="ECO:0007669"/>
    <property type="project" value="UniProtKB-EC"/>
</dbReference>
<keyword evidence="6" id="KW-0479">Metal-binding</keyword>
<feature type="domain" description="Pterin-binding" evidence="9">
    <location>
        <begin position="13"/>
        <end position="280"/>
    </location>
</feature>
<dbReference type="GO" id="GO:0046654">
    <property type="term" value="P:tetrahydrofolate biosynthetic process"/>
    <property type="evidence" value="ECO:0007669"/>
    <property type="project" value="TreeGrafter"/>
</dbReference>
<dbReference type="Pfam" id="PF00809">
    <property type="entry name" value="Pterin_bind"/>
    <property type="match status" value="1"/>
</dbReference>
<dbReference type="PROSITE" id="PS50972">
    <property type="entry name" value="PTERIN_BINDING"/>
    <property type="match status" value="1"/>
</dbReference>
<comment type="pathway">
    <text evidence="3">Cofactor biosynthesis; tetrahydrofolate biosynthesis; 7,8-dihydrofolate from 2-amino-4-hydroxy-6-hydroxymethyl-7,8-dihydropteridine diphosphate and 4-aminobenzoate: step 1/2.</text>
</comment>
<dbReference type="AlphaFoldDB" id="A0A7Y0E028"/>
<dbReference type="NCBIfam" id="TIGR01496">
    <property type="entry name" value="DHPS"/>
    <property type="match status" value="1"/>
</dbReference>
<accession>A0A7Y0E028</accession>
<dbReference type="Proteomes" id="UP000539372">
    <property type="component" value="Unassembled WGS sequence"/>
</dbReference>
<dbReference type="EMBL" id="JABBNT010000002">
    <property type="protein sequence ID" value="NMM44643.1"/>
    <property type="molecule type" value="Genomic_DNA"/>
</dbReference>
<dbReference type="PANTHER" id="PTHR20941:SF1">
    <property type="entry name" value="FOLIC ACID SYNTHESIS PROTEIN FOL1"/>
    <property type="match status" value="1"/>
</dbReference>
<evidence type="ECO:0000256" key="3">
    <source>
        <dbReference type="ARBA" id="ARBA00004763"/>
    </source>
</evidence>
<dbReference type="InterPro" id="IPR011005">
    <property type="entry name" value="Dihydropteroate_synth-like_sf"/>
</dbReference>
<keyword evidence="8" id="KW-0289">Folate biosynthesis</keyword>
<evidence type="ECO:0000259" key="9">
    <source>
        <dbReference type="PROSITE" id="PS50972"/>
    </source>
</evidence>
<keyword evidence="11" id="KW-1185">Reference proteome</keyword>
<keyword evidence="5 10" id="KW-0808">Transferase</keyword>
<dbReference type="CDD" id="cd00739">
    <property type="entry name" value="DHPS"/>
    <property type="match status" value="1"/>
</dbReference>
<evidence type="ECO:0000256" key="7">
    <source>
        <dbReference type="ARBA" id="ARBA00022842"/>
    </source>
</evidence>
<protein>
    <recommendedName>
        <fullName evidence="4">dihydropteroate synthase</fullName>
        <ecNumber evidence="4">2.5.1.15</ecNumber>
    </recommendedName>
</protein>
<evidence type="ECO:0000256" key="1">
    <source>
        <dbReference type="ARBA" id="ARBA00000012"/>
    </source>
</evidence>
<proteinExistence type="predicted"/>
<name>A0A7Y0E028_9PROT</name>
<dbReference type="RefSeq" id="WP_169624973.1">
    <property type="nucleotide sequence ID" value="NZ_JABBNT010000002.1"/>
</dbReference>
<dbReference type="GO" id="GO:0005829">
    <property type="term" value="C:cytosol"/>
    <property type="evidence" value="ECO:0007669"/>
    <property type="project" value="TreeGrafter"/>
</dbReference>
<dbReference type="InterPro" id="IPR000489">
    <property type="entry name" value="Pterin-binding_dom"/>
</dbReference>
<dbReference type="SUPFAM" id="SSF51717">
    <property type="entry name" value="Dihydropteroate synthetase-like"/>
    <property type="match status" value="1"/>
</dbReference>
<dbReference type="InterPro" id="IPR006390">
    <property type="entry name" value="DHP_synth_dom"/>
</dbReference>
<evidence type="ECO:0000256" key="6">
    <source>
        <dbReference type="ARBA" id="ARBA00022723"/>
    </source>
</evidence>
<dbReference type="PANTHER" id="PTHR20941">
    <property type="entry name" value="FOLATE SYNTHESIS PROTEINS"/>
    <property type="match status" value="1"/>
</dbReference>
<evidence type="ECO:0000313" key="10">
    <source>
        <dbReference type="EMBL" id="NMM44643.1"/>
    </source>
</evidence>
<comment type="catalytic activity">
    <reaction evidence="1">
        <text>(7,8-dihydropterin-6-yl)methyl diphosphate + 4-aminobenzoate = 7,8-dihydropteroate + diphosphate</text>
        <dbReference type="Rhea" id="RHEA:19949"/>
        <dbReference type="ChEBI" id="CHEBI:17836"/>
        <dbReference type="ChEBI" id="CHEBI:17839"/>
        <dbReference type="ChEBI" id="CHEBI:33019"/>
        <dbReference type="ChEBI" id="CHEBI:72950"/>
        <dbReference type="EC" id="2.5.1.15"/>
    </reaction>
</comment>
<dbReference type="EC" id="2.5.1.15" evidence="4"/>
<dbReference type="GO" id="GO:0046656">
    <property type="term" value="P:folic acid biosynthetic process"/>
    <property type="evidence" value="ECO:0007669"/>
    <property type="project" value="UniProtKB-KW"/>
</dbReference>
<keyword evidence="7" id="KW-0460">Magnesium</keyword>
<sequence length="307" mass="32248">MPRNILTAPPSRCLVMGIVNVTPDSFSGDGLGRESDIPQAAVDQARAMVAAGADILDIGGESTRPGAEPVSEADELARVVPVVAAIRAALPDIALSVDTYKARVMAAALDAGADIANDVWALRADPDMGPMLAKRDCPVILMHNRSKPGHAEIDRRLGGSYVAPDYGDDFLGRFLDEMRAIAAQAISSGIDASRIVLDPGVGFGKTPDQNMVLIDAIDVLRALGYPVLLAASRKSFMGKVLNLPADDRLETTLATTALAVQRGALGVRVHDVAENTKVVRMTEAVLSSGAAARRRYAAGNAKEEATK</sequence>
<gene>
    <name evidence="10" type="primary">folP</name>
    <name evidence="10" type="ORF">HH303_09130</name>
</gene>
<comment type="cofactor">
    <cofactor evidence="2">
        <name>Mg(2+)</name>
        <dbReference type="ChEBI" id="CHEBI:18420"/>
    </cofactor>
</comment>